<evidence type="ECO:0000256" key="2">
    <source>
        <dbReference type="ARBA" id="ARBA00012438"/>
    </source>
</evidence>
<dbReference type="InterPro" id="IPR003594">
    <property type="entry name" value="HATPase_dom"/>
</dbReference>
<feature type="transmembrane region" description="Helical" evidence="7">
    <location>
        <begin position="493"/>
        <end position="512"/>
    </location>
</feature>
<keyword evidence="7" id="KW-1133">Transmembrane helix</keyword>
<feature type="transmembrane region" description="Helical" evidence="7">
    <location>
        <begin position="201"/>
        <end position="222"/>
    </location>
</feature>
<dbReference type="GO" id="GO:0005886">
    <property type="term" value="C:plasma membrane"/>
    <property type="evidence" value="ECO:0007669"/>
    <property type="project" value="TreeGrafter"/>
</dbReference>
<feature type="transmembrane region" description="Helical" evidence="7">
    <location>
        <begin position="160"/>
        <end position="178"/>
    </location>
</feature>
<dbReference type="InterPro" id="IPR005467">
    <property type="entry name" value="His_kinase_dom"/>
</dbReference>
<organism evidence="9 10">
    <name type="scientific">Anaerolinea thermophila</name>
    <dbReference type="NCBI Taxonomy" id="167964"/>
    <lineage>
        <taxon>Bacteria</taxon>
        <taxon>Bacillati</taxon>
        <taxon>Chloroflexota</taxon>
        <taxon>Anaerolineae</taxon>
        <taxon>Anaerolineales</taxon>
        <taxon>Anaerolineaceae</taxon>
        <taxon>Anaerolinea</taxon>
    </lineage>
</organism>
<evidence type="ECO:0000256" key="6">
    <source>
        <dbReference type="ARBA" id="ARBA00023012"/>
    </source>
</evidence>
<evidence type="ECO:0000259" key="8">
    <source>
        <dbReference type="PROSITE" id="PS50109"/>
    </source>
</evidence>
<feature type="transmembrane region" description="Helical" evidence="7">
    <location>
        <begin position="129"/>
        <end position="148"/>
    </location>
</feature>
<evidence type="ECO:0000256" key="1">
    <source>
        <dbReference type="ARBA" id="ARBA00000085"/>
    </source>
</evidence>
<keyword evidence="7" id="KW-0812">Transmembrane</keyword>
<feature type="domain" description="Histidine kinase" evidence="8">
    <location>
        <begin position="848"/>
        <end position="1064"/>
    </location>
</feature>
<evidence type="ECO:0000313" key="9">
    <source>
        <dbReference type="EMBL" id="KUK46611.1"/>
    </source>
</evidence>
<dbReference type="Gene3D" id="1.10.287.130">
    <property type="match status" value="1"/>
</dbReference>
<reference evidence="9 10" key="1">
    <citation type="journal article" date="2015" name="MBio">
        <title>Genome-Resolved Metagenomic Analysis Reveals Roles for Candidate Phyla and Other Microbial Community Members in Biogeochemical Transformations in Oil Reservoirs.</title>
        <authorList>
            <person name="Hu P."/>
            <person name="Tom L."/>
            <person name="Singh A."/>
            <person name="Thomas B.C."/>
            <person name="Baker B.J."/>
            <person name="Piceno Y.M."/>
            <person name="Andersen G.L."/>
            <person name="Banfield J.F."/>
        </authorList>
    </citation>
    <scope>NUCLEOTIDE SEQUENCE [LARGE SCALE GENOMIC DNA]</scope>
    <source>
        <strain evidence="9">46_16</strain>
    </source>
</reference>
<feature type="transmembrane region" description="Helical" evidence="7">
    <location>
        <begin position="52"/>
        <end position="70"/>
    </location>
</feature>
<dbReference type="SUPFAM" id="SSF55874">
    <property type="entry name" value="ATPase domain of HSP90 chaperone/DNA topoisomerase II/histidine kinase"/>
    <property type="match status" value="1"/>
</dbReference>
<dbReference type="AlphaFoldDB" id="A0A101FY98"/>
<accession>A0A101FY98</accession>
<keyword evidence="4" id="KW-0808">Transferase</keyword>
<dbReference type="PANTHER" id="PTHR45453:SF1">
    <property type="entry name" value="PHOSPHATE REGULON SENSOR PROTEIN PHOR"/>
    <property type="match status" value="1"/>
</dbReference>
<sequence length="1067" mass="121597">MDLLLQQITTTYAIHIPDGWIEWTLFFAWTVALIVLISRYYKEEHILEKNPINWVFYILLTIICSSLFSVDAFPLKFHFFPTALQGSSDFYLMVFQAIPWVAAAVFGKPILSVVLAVSGGIVFSGFHGHTVFTILLISTIGFLFNILLRKKNSFLEPYQNHPLILVSLVIIAAIPLFYLERFASAKGGIALRLDAGFHDGWFFYLCRTIELLLAGILAEVLVQKDNKKNKHTSLNATVRLVSKQKKTYHLVGLFYVMLLVLTVLWNGSRAYALEKQRIDMEARLQHINLALTSSFTSNAIRIDQLSKSALLGGTVSEMNTVVRMLFQPIQNVDEFYLFDTHGSLVYAYPATSEEALNISDQEVWIYQDVLTENTILGSFSMAEPANMYMSVLYPVADNEDTVQRVVLARMDIYNNPTLLPISTLLSEYSENGLHLEFVNTQLDTHIPWVEEMDHEQEISEVATTTYVPMGLEGWGTQLTLDKSVFLTVFFEEIYPFFLLTLLSSILVSRFYFYRWAKLEKSLVNLTERFSTSSNSNANVSLQRMNTYPDSVVSLLDVLKQIFQKLELRHQETEMFLDLWHSYDDADTFCGVLEDALRIFAGQDSIYVRLFIESRIGEETTQLYTHAEVENIEDYAYLNEQILALGKEQDQLVVGNANRFHQLTRALGKPFPQAFILKKIPMSQTRSALLFVAYGATQEFSQDFMDDFLGKLDAFTSHLVEIDQLQQWLLEKTILSQLFNDLNFPLFVFINKILLYGNKAANAFLKLDGAEEHTSIGKRVQQNEIYNIMLKNYSQDHSVLTRETNDGMKYEIDILNENHPEIGKITVMLLKDITREKKREEITRDFVTMLSHDLRSPITILQGYSKMLPMVGELNVTQQDYLEKIKSGLETISSLVEGILLEDRIENGIQISSEEFELYEVLSEIKTQLESLANQKRVSIENTGIQPGLTLKGDRILIKQALYNVVNNAVKYSEMDSVVKLSVQTKDDMIQILVQDSGPGIASIDLPLIFEKYYHPKGSGNLYDKQGGMGLYISKFIVEAHRGNISVESELGKGTLFQINLPTINTIN</sequence>
<dbReference type="Pfam" id="PF00512">
    <property type="entry name" value="HisKA"/>
    <property type="match status" value="1"/>
</dbReference>
<dbReference type="PRINTS" id="PR00344">
    <property type="entry name" value="BCTRLSENSOR"/>
</dbReference>
<dbReference type="EMBL" id="LGFU01000017">
    <property type="protein sequence ID" value="KUK46611.1"/>
    <property type="molecule type" value="Genomic_DNA"/>
</dbReference>
<keyword evidence="3" id="KW-0597">Phosphoprotein</keyword>
<dbReference type="PROSITE" id="PS50109">
    <property type="entry name" value="HIS_KIN"/>
    <property type="match status" value="1"/>
</dbReference>
<feature type="transmembrane region" description="Helical" evidence="7">
    <location>
        <begin position="20"/>
        <end position="40"/>
    </location>
</feature>
<dbReference type="GO" id="GO:0000155">
    <property type="term" value="F:phosphorelay sensor kinase activity"/>
    <property type="evidence" value="ECO:0007669"/>
    <property type="project" value="InterPro"/>
</dbReference>
<dbReference type="InterPro" id="IPR036097">
    <property type="entry name" value="HisK_dim/P_sf"/>
</dbReference>
<keyword evidence="5 9" id="KW-0418">Kinase</keyword>
<evidence type="ECO:0000313" key="10">
    <source>
        <dbReference type="Proteomes" id="UP000064249"/>
    </source>
</evidence>
<dbReference type="PANTHER" id="PTHR45453">
    <property type="entry name" value="PHOSPHATE REGULON SENSOR PROTEIN PHOR"/>
    <property type="match status" value="1"/>
</dbReference>
<feature type="transmembrane region" description="Helical" evidence="7">
    <location>
        <begin position="90"/>
        <end position="123"/>
    </location>
</feature>
<dbReference type="EC" id="2.7.13.3" evidence="2"/>
<dbReference type="Proteomes" id="UP000064249">
    <property type="component" value="Unassembled WGS sequence"/>
</dbReference>
<proteinExistence type="predicted"/>
<dbReference type="GO" id="GO:0004721">
    <property type="term" value="F:phosphoprotein phosphatase activity"/>
    <property type="evidence" value="ECO:0007669"/>
    <property type="project" value="TreeGrafter"/>
</dbReference>
<dbReference type="InterPro" id="IPR036890">
    <property type="entry name" value="HATPase_C_sf"/>
</dbReference>
<dbReference type="InterPro" id="IPR004358">
    <property type="entry name" value="Sig_transdc_His_kin-like_C"/>
</dbReference>
<name>A0A101FY98_9CHLR</name>
<evidence type="ECO:0000256" key="3">
    <source>
        <dbReference type="ARBA" id="ARBA00022553"/>
    </source>
</evidence>
<evidence type="ECO:0000256" key="7">
    <source>
        <dbReference type="SAM" id="Phobius"/>
    </source>
</evidence>
<feature type="transmembrane region" description="Helical" evidence="7">
    <location>
        <begin position="248"/>
        <end position="267"/>
    </location>
</feature>
<dbReference type="GO" id="GO:0016036">
    <property type="term" value="P:cellular response to phosphate starvation"/>
    <property type="evidence" value="ECO:0007669"/>
    <property type="project" value="TreeGrafter"/>
</dbReference>
<dbReference type="InterPro" id="IPR050351">
    <property type="entry name" value="BphY/WalK/GraS-like"/>
</dbReference>
<evidence type="ECO:0000256" key="4">
    <source>
        <dbReference type="ARBA" id="ARBA00022679"/>
    </source>
</evidence>
<dbReference type="SUPFAM" id="SSF47384">
    <property type="entry name" value="Homodimeric domain of signal transducing histidine kinase"/>
    <property type="match status" value="1"/>
</dbReference>
<dbReference type="Gene3D" id="3.30.565.10">
    <property type="entry name" value="Histidine kinase-like ATPase, C-terminal domain"/>
    <property type="match status" value="1"/>
</dbReference>
<evidence type="ECO:0000256" key="5">
    <source>
        <dbReference type="ARBA" id="ARBA00022777"/>
    </source>
</evidence>
<keyword evidence="6" id="KW-0902">Two-component regulatory system</keyword>
<comment type="caution">
    <text evidence="9">The sequence shown here is derived from an EMBL/GenBank/DDBJ whole genome shotgun (WGS) entry which is preliminary data.</text>
</comment>
<comment type="catalytic activity">
    <reaction evidence="1">
        <text>ATP + protein L-histidine = ADP + protein N-phospho-L-histidine.</text>
        <dbReference type="EC" id="2.7.13.3"/>
    </reaction>
</comment>
<dbReference type="InterPro" id="IPR003661">
    <property type="entry name" value="HisK_dim/P_dom"/>
</dbReference>
<dbReference type="FunFam" id="3.30.565.10:FF:000006">
    <property type="entry name" value="Sensor histidine kinase WalK"/>
    <property type="match status" value="1"/>
</dbReference>
<keyword evidence="7" id="KW-0472">Membrane</keyword>
<dbReference type="CDD" id="cd00075">
    <property type="entry name" value="HATPase"/>
    <property type="match status" value="1"/>
</dbReference>
<dbReference type="Pfam" id="PF02518">
    <property type="entry name" value="HATPase_c"/>
    <property type="match status" value="1"/>
</dbReference>
<dbReference type="CDD" id="cd00082">
    <property type="entry name" value="HisKA"/>
    <property type="match status" value="1"/>
</dbReference>
<dbReference type="SMART" id="SM00387">
    <property type="entry name" value="HATPase_c"/>
    <property type="match status" value="1"/>
</dbReference>
<protein>
    <recommendedName>
        <fullName evidence="2">histidine kinase</fullName>
        <ecNumber evidence="2">2.7.13.3</ecNumber>
    </recommendedName>
</protein>
<gene>
    <name evidence="9" type="ORF">XD73_0522</name>
</gene>
<dbReference type="SMART" id="SM00388">
    <property type="entry name" value="HisKA"/>
    <property type="match status" value="1"/>
</dbReference>